<evidence type="ECO:0000256" key="6">
    <source>
        <dbReference type="ARBA" id="ARBA00022692"/>
    </source>
</evidence>
<dbReference type="RefSeq" id="WP_179752232.1">
    <property type="nucleotide sequence ID" value="NZ_JACCBU010000001.1"/>
</dbReference>
<dbReference type="Pfam" id="PF02518">
    <property type="entry name" value="HATPase_c"/>
    <property type="match status" value="1"/>
</dbReference>
<dbReference type="InterPro" id="IPR036890">
    <property type="entry name" value="HATPase_C_sf"/>
</dbReference>
<dbReference type="InterPro" id="IPR003661">
    <property type="entry name" value="HisK_dim/P_dom"/>
</dbReference>
<keyword evidence="8 11" id="KW-1133">Transmembrane helix</keyword>
<dbReference type="InterPro" id="IPR005467">
    <property type="entry name" value="His_kinase_dom"/>
</dbReference>
<organism evidence="14 15">
    <name type="scientific">Microlunatus parietis</name>
    <dbReference type="NCBI Taxonomy" id="682979"/>
    <lineage>
        <taxon>Bacteria</taxon>
        <taxon>Bacillati</taxon>
        <taxon>Actinomycetota</taxon>
        <taxon>Actinomycetes</taxon>
        <taxon>Propionibacteriales</taxon>
        <taxon>Propionibacteriaceae</taxon>
        <taxon>Microlunatus</taxon>
    </lineage>
</organism>
<keyword evidence="7 14" id="KW-0418">Kinase</keyword>
<evidence type="ECO:0000256" key="8">
    <source>
        <dbReference type="ARBA" id="ARBA00022989"/>
    </source>
</evidence>
<dbReference type="CDD" id="cd06225">
    <property type="entry name" value="HAMP"/>
    <property type="match status" value="1"/>
</dbReference>
<dbReference type="GO" id="GO:0005886">
    <property type="term" value="C:plasma membrane"/>
    <property type="evidence" value="ECO:0007669"/>
    <property type="project" value="UniProtKB-SubCell"/>
</dbReference>
<dbReference type="PANTHER" id="PTHR45436:SF5">
    <property type="entry name" value="SENSOR HISTIDINE KINASE TRCS"/>
    <property type="match status" value="1"/>
</dbReference>
<dbReference type="InterPro" id="IPR050428">
    <property type="entry name" value="TCS_sensor_his_kinase"/>
</dbReference>
<evidence type="ECO:0000313" key="14">
    <source>
        <dbReference type="EMBL" id="NYE71821.1"/>
    </source>
</evidence>
<dbReference type="InterPro" id="IPR003594">
    <property type="entry name" value="HATPase_dom"/>
</dbReference>
<protein>
    <recommendedName>
        <fullName evidence="3">histidine kinase</fullName>
        <ecNumber evidence="3">2.7.13.3</ecNumber>
    </recommendedName>
</protein>
<evidence type="ECO:0000256" key="11">
    <source>
        <dbReference type="SAM" id="Phobius"/>
    </source>
</evidence>
<dbReference type="Pfam" id="PF00512">
    <property type="entry name" value="HisKA"/>
    <property type="match status" value="1"/>
</dbReference>
<evidence type="ECO:0000256" key="7">
    <source>
        <dbReference type="ARBA" id="ARBA00022777"/>
    </source>
</evidence>
<dbReference type="Gene3D" id="3.30.565.10">
    <property type="entry name" value="Histidine kinase-like ATPase, C-terminal domain"/>
    <property type="match status" value="1"/>
</dbReference>
<comment type="catalytic activity">
    <reaction evidence="1">
        <text>ATP + protein L-histidine = ADP + protein N-phospho-L-histidine.</text>
        <dbReference type="EC" id="2.7.13.3"/>
    </reaction>
</comment>
<sequence length="430" mass="47076">MADQLVVPRTPAGRLLRRAWLRLPDGARTIRVRLTLTYSALLFGITALILVCLYVALSQTIVAEPLDPVTVKRFEKNSDGTIVYRPGEQFQAADLASVQKAVNFAVLQTVRDYSVLALVIMFGLSLVIGWWVAGRALRPVKRITTATREITATDLSRRIGASGPPDELRTLADTIDDMLNRLDTAFRAERTLVEDVSHELRNPVAVVQANVEAVLGNESATIAERREATAVVTHATARMTRLLEDLLATARKRSAAFVDRELDLARLGRNVADAYRLVADERSIRLDLRGHDGPIVYGDAESLERAVSNLLSNAVRLAPEGSTIMIASGSRDGWAWIAVRDQGPGIAVEEQERVFDRFHRGSDPSTRSTPGSGLGLAIARQIAESHEGRLVLFSRPGIGSTFVLWLPDRSLAPDRTAAPPETDPLDGRSR</sequence>
<dbReference type="Pfam" id="PF00672">
    <property type="entry name" value="HAMP"/>
    <property type="match status" value="1"/>
</dbReference>
<dbReference type="PROSITE" id="PS50109">
    <property type="entry name" value="HIS_KIN"/>
    <property type="match status" value="1"/>
</dbReference>
<gene>
    <name evidence="14" type="ORF">BKA15_003150</name>
</gene>
<evidence type="ECO:0000256" key="5">
    <source>
        <dbReference type="ARBA" id="ARBA00022679"/>
    </source>
</evidence>
<keyword evidence="4" id="KW-0597">Phosphoprotein</keyword>
<keyword evidence="5" id="KW-0808">Transferase</keyword>
<feature type="transmembrane region" description="Helical" evidence="11">
    <location>
        <begin position="113"/>
        <end position="133"/>
    </location>
</feature>
<dbReference type="SUPFAM" id="SSF47384">
    <property type="entry name" value="Homodimeric domain of signal transducing histidine kinase"/>
    <property type="match status" value="1"/>
</dbReference>
<proteinExistence type="predicted"/>
<accession>A0A7Y9LDE0</accession>
<evidence type="ECO:0000256" key="9">
    <source>
        <dbReference type="ARBA" id="ARBA00023012"/>
    </source>
</evidence>
<evidence type="ECO:0000313" key="15">
    <source>
        <dbReference type="Proteomes" id="UP000569914"/>
    </source>
</evidence>
<dbReference type="CDD" id="cd00082">
    <property type="entry name" value="HisKA"/>
    <property type="match status" value="1"/>
</dbReference>
<name>A0A7Y9LDE0_9ACTN</name>
<dbReference type="SMART" id="SM00388">
    <property type="entry name" value="HisKA"/>
    <property type="match status" value="1"/>
</dbReference>
<dbReference type="PROSITE" id="PS50885">
    <property type="entry name" value="HAMP"/>
    <property type="match status" value="1"/>
</dbReference>
<dbReference type="PANTHER" id="PTHR45436">
    <property type="entry name" value="SENSOR HISTIDINE KINASE YKOH"/>
    <property type="match status" value="1"/>
</dbReference>
<comment type="subcellular location">
    <subcellularLocation>
        <location evidence="2">Cell membrane</location>
    </subcellularLocation>
</comment>
<evidence type="ECO:0000259" key="12">
    <source>
        <dbReference type="PROSITE" id="PS50109"/>
    </source>
</evidence>
<dbReference type="SMART" id="SM00387">
    <property type="entry name" value="HATPase_c"/>
    <property type="match status" value="1"/>
</dbReference>
<dbReference type="SMART" id="SM00304">
    <property type="entry name" value="HAMP"/>
    <property type="match status" value="1"/>
</dbReference>
<evidence type="ECO:0000256" key="2">
    <source>
        <dbReference type="ARBA" id="ARBA00004236"/>
    </source>
</evidence>
<dbReference type="SUPFAM" id="SSF158472">
    <property type="entry name" value="HAMP domain-like"/>
    <property type="match status" value="1"/>
</dbReference>
<dbReference type="Gene3D" id="6.10.340.10">
    <property type="match status" value="1"/>
</dbReference>
<keyword evidence="10 11" id="KW-0472">Membrane</keyword>
<keyword evidence="15" id="KW-1185">Reference proteome</keyword>
<dbReference type="PRINTS" id="PR00344">
    <property type="entry name" value="BCTRLSENSOR"/>
</dbReference>
<evidence type="ECO:0000256" key="3">
    <source>
        <dbReference type="ARBA" id="ARBA00012438"/>
    </source>
</evidence>
<evidence type="ECO:0000256" key="1">
    <source>
        <dbReference type="ARBA" id="ARBA00000085"/>
    </source>
</evidence>
<dbReference type="EMBL" id="JACCBU010000001">
    <property type="protein sequence ID" value="NYE71821.1"/>
    <property type="molecule type" value="Genomic_DNA"/>
</dbReference>
<feature type="transmembrane region" description="Helical" evidence="11">
    <location>
        <begin position="36"/>
        <end position="57"/>
    </location>
</feature>
<feature type="domain" description="Histidine kinase" evidence="12">
    <location>
        <begin position="195"/>
        <end position="410"/>
    </location>
</feature>
<dbReference type="InterPro" id="IPR003660">
    <property type="entry name" value="HAMP_dom"/>
</dbReference>
<dbReference type="InterPro" id="IPR036097">
    <property type="entry name" value="HisK_dim/P_sf"/>
</dbReference>
<dbReference type="EC" id="2.7.13.3" evidence="3"/>
<dbReference type="SUPFAM" id="SSF55874">
    <property type="entry name" value="ATPase domain of HSP90 chaperone/DNA topoisomerase II/histidine kinase"/>
    <property type="match status" value="1"/>
</dbReference>
<evidence type="ECO:0000256" key="4">
    <source>
        <dbReference type="ARBA" id="ARBA00022553"/>
    </source>
</evidence>
<feature type="domain" description="HAMP" evidence="13">
    <location>
        <begin position="134"/>
        <end position="187"/>
    </location>
</feature>
<evidence type="ECO:0000259" key="13">
    <source>
        <dbReference type="PROSITE" id="PS50885"/>
    </source>
</evidence>
<dbReference type="Proteomes" id="UP000569914">
    <property type="component" value="Unassembled WGS sequence"/>
</dbReference>
<dbReference type="Gene3D" id="1.10.287.130">
    <property type="match status" value="1"/>
</dbReference>
<dbReference type="InterPro" id="IPR004358">
    <property type="entry name" value="Sig_transdc_His_kin-like_C"/>
</dbReference>
<keyword evidence="9" id="KW-0902">Two-component regulatory system</keyword>
<keyword evidence="6 11" id="KW-0812">Transmembrane</keyword>
<dbReference type="GO" id="GO:0000155">
    <property type="term" value="F:phosphorelay sensor kinase activity"/>
    <property type="evidence" value="ECO:0007669"/>
    <property type="project" value="InterPro"/>
</dbReference>
<evidence type="ECO:0000256" key="10">
    <source>
        <dbReference type="ARBA" id="ARBA00023136"/>
    </source>
</evidence>
<comment type="caution">
    <text evidence="14">The sequence shown here is derived from an EMBL/GenBank/DDBJ whole genome shotgun (WGS) entry which is preliminary data.</text>
</comment>
<reference evidence="14 15" key="1">
    <citation type="submission" date="2020-07" db="EMBL/GenBank/DDBJ databases">
        <title>Sequencing the genomes of 1000 actinobacteria strains.</title>
        <authorList>
            <person name="Klenk H.-P."/>
        </authorList>
    </citation>
    <scope>NUCLEOTIDE SEQUENCE [LARGE SCALE GENOMIC DNA]</scope>
    <source>
        <strain evidence="14 15">DSM 22083</strain>
    </source>
</reference>
<dbReference type="AlphaFoldDB" id="A0A7Y9LDE0"/>